<dbReference type="AlphaFoldDB" id="X1L8B7"/>
<feature type="transmembrane region" description="Helical" evidence="7">
    <location>
        <begin position="153"/>
        <end position="182"/>
    </location>
</feature>
<accession>X1L8B7</accession>
<feature type="transmembrane region" description="Helical" evidence="7">
    <location>
        <begin position="239"/>
        <end position="259"/>
    </location>
</feature>
<feature type="transmembrane region" description="Helical" evidence="7">
    <location>
        <begin position="6"/>
        <end position="30"/>
    </location>
</feature>
<evidence type="ECO:0000259" key="8">
    <source>
        <dbReference type="Pfam" id="PF06808"/>
    </source>
</evidence>
<feature type="transmembrane region" description="Helical" evidence="7">
    <location>
        <begin position="80"/>
        <end position="95"/>
    </location>
</feature>
<evidence type="ECO:0000256" key="1">
    <source>
        <dbReference type="ARBA" id="ARBA00004429"/>
    </source>
</evidence>
<dbReference type="GO" id="GO:0022857">
    <property type="term" value="F:transmembrane transporter activity"/>
    <property type="evidence" value="ECO:0007669"/>
    <property type="project" value="TreeGrafter"/>
</dbReference>
<keyword evidence="4 7" id="KW-0812">Transmembrane</keyword>
<evidence type="ECO:0000256" key="3">
    <source>
        <dbReference type="ARBA" id="ARBA00022519"/>
    </source>
</evidence>
<name>X1L8B7_9ZZZZ</name>
<dbReference type="Pfam" id="PF06808">
    <property type="entry name" value="DctM"/>
    <property type="match status" value="1"/>
</dbReference>
<proteinExistence type="predicted"/>
<gene>
    <name evidence="9" type="ORF">S06H3_02656</name>
</gene>
<comment type="subcellular location">
    <subcellularLocation>
        <location evidence="1">Cell inner membrane</location>
        <topology evidence="1">Multi-pass membrane protein</topology>
    </subcellularLocation>
</comment>
<sequence length="265" mass="29239">TRTSVGRLFIGGIIPGLLMGTSLMILVYIMALRSPDDFPVRPAPTAKNIWISFKGAFFPLWAPVIILGGILWGIVTPTEAGVLAVIYAFLLGALYRKVNLIEFKQSLIDTSKQIGAVMFILAGARIFGYVMTIQRVPDLFTAWMTGFTQNRTVVLLLVNIALLFLGMFMNSSTILILTIPILQPLLSSYGVNMVHFGVVMTLNVMIGMLTPPLGVTLYISSDIAGVPFEKIIPHIIPFYIPLLIVLFLITYIPQLVLWLPDLLMP</sequence>
<evidence type="ECO:0000256" key="7">
    <source>
        <dbReference type="SAM" id="Phobius"/>
    </source>
</evidence>
<evidence type="ECO:0000256" key="6">
    <source>
        <dbReference type="ARBA" id="ARBA00023136"/>
    </source>
</evidence>
<dbReference type="EMBL" id="BARV01000793">
    <property type="protein sequence ID" value="GAI02111.1"/>
    <property type="molecule type" value="Genomic_DNA"/>
</dbReference>
<dbReference type="InterPro" id="IPR004681">
    <property type="entry name" value="TRAP_DctM"/>
</dbReference>
<keyword evidence="6 7" id="KW-0472">Membrane</keyword>
<feature type="transmembrane region" description="Helical" evidence="7">
    <location>
        <begin position="116"/>
        <end position="133"/>
    </location>
</feature>
<organism evidence="9">
    <name type="scientific">marine sediment metagenome</name>
    <dbReference type="NCBI Taxonomy" id="412755"/>
    <lineage>
        <taxon>unclassified sequences</taxon>
        <taxon>metagenomes</taxon>
        <taxon>ecological metagenomes</taxon>
    </lineage>
</organism>
<reference evidence="9" key="1">
    <citation type="journal article" date="2014" name="Front. Microbiol.">
        <title>High frequency of phylogenetically diverse reductive dehalogenase-homologous genes in deep subseafloor sedimentary metagenomes.</title>
        <authorList>
            <person name="Kawai M."/>
            <person name="Futagami T."/>
            <person name="Toyoda A."/>
            <person name="Takaki Y."/>
            <person name="Nishi S."/>
            <person name="Hori S."/>
            <person name="Arai W."/>
            <person name="Tsubouchi T."/>
            <person name="Morono Y."/>
            <person name="Uchiyama I."/>
            <person name="Ito T."/>
            <person name="Fujiyama A."/>
            <person name="Inagaki F."/>
            <person name="Takami H."/>
        </authorList>
    </citation>
    <scope>NUCLEOTIDE SEQUENCE</scope>
    <source>
        <strain evidence="9">Expedition CK06-06</strain>
    </source>
</reference>
<keyword evidence="2" id="KW-1003">Cell membrane</keyword>
<evidence type="ECO:0000256" key="5">
    <source>
        <dbReference type="ARBA" id="ARBA00022989"/>
    </source>
</evidence>
<dbReference type="GO" id="GO:0005886">
    <property type="term" value="C:plasma membrane"/>
    <property type="evidence" value="ECO:0007669"/>
    <property type="project" value="UniProtKB-SubCell"/>
</dbReference>
<evidence type="ECO:0000313" key="9">
    <source>
        <dbReference type="EMBL" id="GAI02111.1"/>
    </source>
</evidence>
<protein>
    <recommendedName>
        <fullName evidence="8">TRAP C4-dicarboxylate transport system permease DctM subunit domain-containing protein</fullName>
    </recommendedName>
</protein>
<feature type="transmembrane region" description="Helical" evidence="7">
    <location>
        <begin position="51"/>
        <end position="74"/>
    </location>
</feature>
<dbReference type="PANTHER" id="PTHR33362">
    <property type="entry name" value="SIALIC ACID TRAP TRANSPORTER PERMEASE PROTEIN SIAT-RELATED"/>
    <property type="match status" value="1"/>
</dbReference>
<feature type="non-terminal residue" evidence="9">
    <location>
        <position position="1"/>
    </location>
</feature>
<evidence type="ECO:0000256" key="4">
    <source>
        <dbReference type="ARBA" id="ARBA00022692"/>
    </source>
</evidence>
<keyword evidence="3" id="KW-0997">Cell inner membrane</keyword>
<feature type="domain" description="TRAP C4-dicarboxylate transport system permease DctM subunit" evidence="8">
    <location>
        <begin position="3"/>
        <end position="255"/>
    </location>
</feature>
<dbReference type="InterPro" id="IPR010656">
    <property type="entry name" value="DctM"/>
</dbReference>
<comment type="caution">
    <text evidence="9">The sequence shown here is derived from an EMBL/GenBank/DDBJ whole genome shotgun (WGS) entry which is preliminary data.</text>
</comment>
<evidence type="ECO:0000256" key="2">
    <source>
        <dbReference type="ARBA" id="ARBA00022475"/>
    </source>
</evidence>
<feature type="transmembrane region" description="Helical" evidence="7">
    <location>
        <begin position="194"/>
        <end position="219"/>
    </location>
</feature>
<keyword evidence="5 7" id="KW-1133">Transmembrane helix</keyword>